<keyword evidence="12" id="KW-0274">FAD</keyword>
<keyword evidence="12" id="KW-0285">Flavoprotein</keyword>
<keyword evidence="15" id="KW-1185">Reference proteome</keyword>
<dbReference type="GO" id="GO:0046872">
    <property type="term" value="F:metal ion binding"/>
    <property type="evidence" value="ECO:0007669"/>
    <property type="project" value="UniProtKB-KW"/>
</dbReference>
<evidence type="ECO:0000256" key="3">
    <source>
        <dbReference type="ARBA" id="ARBA00022487"/>
    </source>
</evidence>
<protein>
    <recommendedName>
        <fullName evidence="11 12">Multifunctional fusion protein</fullName>
    </recommendedName>
    <domain>
        <recommendedName>
            <fullName evidence="11">Carboxylic ester hydrolase</fullName>
            <ecNumber evidence="11">3.1.1.-</ecNumber>
        </recommendedName>
    </domain>
    <domain>
        <recommendedName>
            <fullName evidence="12">Proline dehydrogenase</fullName>
            <ecNumber evidence="12">1.5.5.2</ecNumber>
        </recommendedName>
    </domain>
</protein>
<dbReference type="InterPro" id="IPR002872">
    <property type="entry name" value="Proline_DH_dom"/>
</dbReference>
<feature type="domain" description="Proline dehydrogenase" evidence="13">
    <location>
        <begin position="431"/>
        <end position="754"/>
    </location>
</feature>
<keyword evidence="6 11" id="KW-0378">Hydrolase</keyword>
<dbReference type="Gene3D" id="3.20.20.220">
    <property type="match status" value="1"/>
</dbReference>
<proteinExistence type="inferred from homology"/>
<dbReference type="InterPro" id="IPR011118">
    <property type="entry name" value="Tannase/feruloyl_esterase"/>
</dbReference>
<sequence length="770" mass="85253">MSSVFSKQIIEAYYLKPASWSYYAGGSTGGRQGLAEVQLYPEDFDGVLIGCPVIWQTHLEAWEIYAGKRQYPTSLDTYISAGQWSAVHEEVIRQCDSLDGVTDGIVSDPERCFFVPERILCGLSELNSTTCFSPKQLANLKSKYSSWTEVNNTLVFPGIAPGSEHTGIQYYTNAEAAGGFGLTFYQNAILNDTNFKAEDISYSHVQIAEQVDAYGAITDAFSPDLTAFQANGGKLLHYHGWQDSVVNAEISTLYYRKVLAHYAGLGESEVQSVSDFYRLFMVPGQGHCVGGDGAWVVGGAGEPLPPLQNDTAHSALLALVEWRESQRAPEVMVGVKYANETVIGDTPVDLTTTTKPSALSRLPTPTLLRSLFLTQFTSSPLLMRLSLPILGFITKTKSPLFNPDKNLLLNKLLRWTIYDHFCAGTNVPEVRKAVANVKRMGYQGVILNYAREIVLDTKKAQAGSKDGDYAPAFYQMVQEWKKGNLDTLQMMEPGDFIAVKVTGAGPIAVDAMRASGAMPEVLREALDEICDAGKQKGARVWIDAEQQALQPTLDEWTIDLMRRHNRDARPLVFNTIQAYLKGSTANTERHIALAAKEGWSLGIKLVRGAYIEHEVRSLIHDTIEDTHNCFDDIADMFISQRLPKEAEGLQFPASALFLATHNANSSNKAISAHRRRLLEGQATTTLECGQLMGLADELSCELLDNYDNCVTDSGLKRDDIPKPFKYIPWGSVAECMGYLHRRAIENKGAVERTRHEAVILKNELRRRVFG</sequence>
<keyword evidence="8 12" id="KW-0560">Oxidoreductase</keyword>
<evidence type="ECO:0000313" key="15">
    <source>
        <dbReference type="Proteomes" id="UP000781932"/>
    </source>
</evidence>
<reference evidence="14" key="1">
    <citation type="submission" date="2020-03" db="EMBL/GenBank/DDBJ databases">
        <authorList>
            <person name="He L."/>
        </authorList>
    </citation>
    <scope>NUCLEOTIDE SEQUENCE</scope>
    <source>
        <strain evidence="14">CkLH20</strain>
    </source>
</reference>
<dbReference type="InterPro" id="IPR029058">
    <property type="entry name" value="AB_hydrolase_fold"/>
</dbReference>
<dbReference type="InterPro" id="IPR015659">
    <property type="entry name" value="Proline_oxidase"/>
</dbReference>
<dbReference type="GO" id="GO:0030600">
    <property type="term" value="F:feruloyl esterase activity"/>
    <property type="evidence" value="ECO:0007669"/>
    <property type="project" value="UniProtKB-ARBA"/>
</dbReference>
<name>A0A9P6HW23_9PEZI</name>
<dbReference type="Proteomes" id="UP000781932">
    <property type="component" value="Unassembled WGS sequence"/>
</dbReference>
<dbReference type="InterPro" id="IPR029041">
    <property type="entry name" value="FAD-linked_oxidoreductase-like"/>
</dbReference>
<comment type="caution">
    <text evidence="14">The sequence shown here is derived from an EMBL/GenBank/DDBJ whole genome shotgun (WGS) entry which is preliminary data.</text>
</comment>
<evidence type="ECO:0000256" key="6">
    <source>
        <dbReference type="ARBA" id="ARBA00022801"/>
    </source>
</evidence>
<dbReference type="Pfam" id="PF07519">
    <property type="entry name" value="Tannase"/>
    <property type="match status" value="1"/>
</dbReference>
<evidence type="ECO:0000256" key="9">
    <source>
        <dbReference type="ARBA" id="ARBA00023062"/>
    </source>
</evidence>
<dbReference type="EMBL" id="JAATWM020000048">
    <property type="protein sequence ID" value="KAF9871042.1"/>
    <property type="molecule type" value="Genomic_DNA"/>
</dbReference>
<gene>
    <name evidence="14" type="ORF">CkaCkLH20_11459</name>
</gene>
<keyword evidence="10" id="KW-1015">Disulfide bond</keyword>
<comment type="cofactor">
    <cofactor evidence="12">
        <name>FAD</name>
        <dbReference type="ChEBI" id="CHEBI:57692"/>
    </cofactor>
</comment>
<evidence type="ECO:0000256" key="12">
    <source>
        <dbReference type="RuleBase" id="RU364054"/>
    </source>
</evidence>
<evidence type="ECO:0000313" key="14">
    <source>
        <dbReference type="EMBL" id="KAF9871042.1"/>
    </source>
</evidence>
<comment type="similarity">
    <text evidence="1 12">Belongs to the proline oxidase family.</text>
</comment>
<evidence type="ECO:0000256" key="4">
    <source>
        <dbReference type="ARBA" id="ARBA00022723"/>
    </source>
</evidence>
<evidence type="ECO:0000256" key="1">
    <source>
        <dbReference type="ARBA" id="ARBA00005869"/>
    </source>
</evidence>
<dbReference type="SUPFAM" id="SSF53474">
    <property type="entry name" value="alpha/beta-Hydrolases"/>
    <property type="match status" value="2"/>
</dbReference>
<evidence type="ECO:0000256" key="10">
    <source>
        <dbReference type="ARBA" id="ARBA00023157"/>
    </source>
</evidence>
<keyword evidence="5" id="KW-0732">Signal</keyword>
<evidence type="ECO:0000256" key="7">
    <source>
        <dbReference type="ARBA" id="ARBA00022837"/>
    </source>
</evidence>
<keyword evidence="3" id="KW-0719">Serine esterase</keyword>
<dbReference type="GO" id="GO:0004657">
    <property type="term" value="F:proline dehydrogenase activity"/>
    <property type="evidence" value="ECO:0007669"/>
    <property type="project" value="UniProtKB-EC"/>
</dbReference>
<evidence type="ECO:0000256" key="2">
    <source>
        <dbReference type="ARBA" id="ARBA00006249"/>
    </source>
</evidence>
<dbReference type="EC" id="1.5.5.2" evidence="12"/>
<comment type="function">
    <text evidence="12">Converts proline to delta-1-pyrroline-5-carboxylate.</text>
</comment>
<comment type="similarity">
    <text evidence="2 11">Belongs to the tannase family.</text>
</comment>
<dbReference type="PANTHER" id="PTHR13914:SF34">
    <property type="entry name" value="PROLINE DEHYDROGENASE"/>
    <property type="match status" value="1"/>
</dbReference>
<keyword evidence="7" id="KW-0106">Calcium</keyword>
<dbReference type="GO" id="GO:0071949">
    <property type="term" value="F:FAD binding"/>
    <property type="evidence" value="ECO:0007669"/>
    <property type="project" value="TreeGrafter"/>
</dbReference>
<dbReference type="OrthoDB" id="5464at2759"/>
<dbReference type="PANTHER" id="PTHR13914">
    <property type="entry name" value="PROLINE OXIDASE"/>
    <property type="match status" value="1"/>
</dbReference>
<comment type="catalytic activity">
    <reaction evidence="12">
        <text>L-proline + a quinone = (S)-1-pyrroline-5-carboxylate + a quinol + H(+)</text>
        <dbReference type="Rhea" id="RHEA:23784"/>
        <dbReference type="ChEBI" id="CHEBI:15378"/>
        <dbReference type="ChEBI" id="CHEBI:17388"/>
        <dbReference type="ChEBI" id="CHEBI:24646"/>
        <dbReference type="ChEBI" id="CHEBI:60039"/>
        <dbReference type="ChEBI" id="CHEBI:132124"/>
        <dbReference type="EC" id="1.5.5.2"/>
    </reaction>
</comment>
<dbReference type="SUPFAM" id="SSF51730">
    <property type="entry name" value="FAD-linked oxidoreductase"/>
    <property type="match status" value="1"/>
</dbReference>
<reference evidence="14" key="2">
    <citation type="submission" date="2020-11" db="EMBL/GenBank/DDBJ databases">
        <title>Whole genome sequencing of Colletotrichum sp.</title>
        <authorList>
            <person name="Li H."/>
        </authorList>
    </citation>
    <scope>NUCLEOTIDE SEQUENCE</scope>
    <source>
        <strain evidence="14">CkLH20</strain>
    </source>
</reference>
<dbReference type="GO" id="GO:0010133">
    <property type="term" value="P:L-proline catabolic process to L-glutamate"/>
    <property type="evidence" value="ECO:0007669"/>
    <property type="project" value="TreeGrafter"/>
</dbReference>
<dbReference type="GO" id="GO:0005739">
    <property type="term" value="C:mitochondrion"/>
    <property type="evidence" value="ECO:0007669"/>
    <property type="project" value="TreeGrafter"/>
</dbReference>
<keyword evidence="4" id="KW-0479">Metal-binding</keyword>
<evidence type="ECO:0000256" key="5">
    <source>
        <dbReference type="ARBA" id="ARBA00022729"/>
    </source>
</evidence>
<dbReference type="GeneID" id="62167247"/>
<evidence type="ECO:0000259" key="13">
    <source>
        <dbReference type="Pfam" id="PF01619"/>
    </source>
</evidence>
<organism evidence="14 15">
    <name type="scientific">Colletotrichum karsti</name>
    <dbReference type="NCBI Taxonomy" id="1095194"/>
    <lineage>
        <taxon>Eukaryota</taxon>
        <taxon>Fungi</taxon>
        <taxon>Dikarya</taxon>
        <taxon>Ascomycota</taxon>
        <taxon>Pezizomycotina</taxon>
        <taxon>Sordariomycetes</taxon>
        <taxon>Hypocreomycetidae</taxon>
        <taxon>Glomerellales</taxon>
        <taxon>Glomerellaceae</taxon>
        <taxon>Colletotrichum</taxon>
        <taxon>Colletotrichum boninense species complex</taxon>
    </lineage>
</organism>
<dbReference type="EC" id="3.1.1.-" evidence="11"/>
<dbReference type="RefSeq" id="XP_038740503.1">
    <property type="nucleotide sequence ID" value="XM_038894173.1"/>
</dbReference>
<evidence type="ECO:0000256" key="8">
    <source>
        <dbReference type="ARBA" id="ARBA00023002"/>
    </source>
</evidence>
<evidence type="ECO:0000256" key="11">
    <source>
        <dbReference type="RuleBase" id="RU361238"/>
    </source>
</evidence>
<dbReference type="Pfam" id="PF01619">
    <property type="entry name" value="Pro_dh"/>
    <property type="match status" value="1"/>
</dbReference>
<keyword evidence="9 12" id="KW-0642">Proline metabolism</keyword>
<accession>A0A9P6HW23</accession>
<dbReference type="AlphaFoldDB" id="A0A9P6HW23"/>